<dbReference type="EMBL" id="AP028056">
    <property type="protein sequence ID" value="BEH02175.1"/>
    <property type="molecule type" value="Genomic_DNA"/>
</dbReference>
<dbReference type="NCBIfam" id="TIGR00217">
    <property type="entry name" value="malQ"/>
    <property type="match status" value="1"/>
</dbReference>
<dbReference type="GO" id="GO:0005975">
    <property type="term" value="P:carbohydrate metabolic process"/>
    <property type="evidence" value="ECO:0007669"/>
    <property type="project" value="InterPro"/>
</dbReference>
<dbReference type="Pfam" id="PF02446">
    <property type="entry name" value="Glyco_hydro_77"/>
    <property type="match status" value="1"/>
</dbReference>
<dbReference type="Gene3D" id="3.20.20.80">
    <property type="entry name" value="Glycosidases"/>
    <property type="match status" value="1"/>
</dbReference>
<gene>
    <name evidence="11" type="primary">malQ_1</name>
    <name evidence="11" type="ORF">brsh051_14560</name>
</gene>
<dbReference type="PANTHER" id="PTHR32438">
    <property type="entry name" value="4-ALPHA-GLUCANOTRANSFERASE DPE1, CHLOROPLASTIC/AMYLOPLASTIC"/>
    <property type="match status" value="1"/>
</dbReference>
<evidence type="ECO:0000256" key="6">
    <source>
        <dbReference type="ARBA" id="ARBA00022679"/>
    </source>
</evidence>
<dbReference type="AlphaFoldDB" id="A0AAN0KI51"/>
<sequence length="630" mass="69730">MSALTQMYAAIGADREKLISKLAPLGVSFGYQSTAGHWVDTPTETLQLVSDSFPEPSSLAGTGEPIVCTPGSWHPELFGTLILEDGFNVQVHGVVDVPGYHILYTREGVRRFVIAAPERLKVPERGWGWQIQLYATRTRRSWGIGDFRDLGLICRIAAAQGASCVQVSPVHAIAPLSSPQPSPYSPASRLFLNLLHVAPGRAFGAERVNLSDLDARGRALNNERLIDRDAIWALKIEALERIFEQVKDEPNVEFEAWRDQHGLQLQRFAIWSTIVETQQDSDWHKWPEQLHRPDSPGVAQFAREHAERIRFHVWAQWVASVQYQEACSYGVDVIADLAVGFDAGSADAWAFQDLLNFNFEIGAPPDSHNTEGQRWGLPPFNPQSVVQADFAPFIEMVHSALAYAGSLRMDHVMQLWRLYWVPVAGGAADGVYVYYAVDAYLAILRLEAMRADAWIVGEDMGTVAAGVRETMADIGMLGNRSGMRTPIDDFPTLGVGTSSTHDQVSVAGLLTGSDVADLKRIGKNADWAQIERTRRSLAELAHIDPDRDRASMTSEDIKAAVIARYRMLSNADSIVIVVNIDDAAMVAERPNMPGTVDAYPNWRIALPGFVDDIMTSQLARDLVHLMHESR</sequence>
<evidence type="ECO:0000256" key="5">
    <source>
        <dbReference type="ARBA" id="ARBA00022676"/>
    </source>
</evidence>
<dbReference type="KEGG" id="broo:brsh051_14560"/>
<evidence type="ECO:0000256" key="9">
    <source>
        <dbReference type="ARBA" id="ARBA00031501"/>
    </source>
</evidence>
<evidence type="ECO:0000256" key="2">
    <source>
        <dbReference type="ARBA" id="ARBA00005684"/>
    </source>
</evidence>
<dbReference type="EC" id="2.4.1.25" evidence="3 10"/>
<dbReference type="PANTHER" id="PTHR32438:SF5">
    <property type="entry name" value="4-ALPHA-GLUCANOTRANSFERASE DPE1, CHLOROPLASTIC_AMYLOPLASTIC"/>
    <property type="match status" value="1"/>
</dbReference>
<evidence type="ECO:0000256" key="4">
    <source>
        <dbReference type="ARBA" id="ARBA00020295"/>
    </source>
</evidence>
<organism evidence="11 12">
    <name type="scientific">Brooklawnia propionicigenes</name>
    <dbReference type="NCBI Taxonomy" id="3041175"/>
    <lineage>
        <taxon>Bacteria</taxon>
        <taxon>Bacillati</taxon>
        <taxon>Actinomycetota</taxon>
        <taxon>Actinomycetes</taxon>
        <taxon>Propionibacteriales</taxon>
        <taxon>Propionibacteriaceae</taxon>
        <taxon>Brooklawnia</taxon>
    </lineage>
</organism>
<evidence type="ECO:0000256" key="1">
    <source>
        <dbReference type="ARBA" id="ARBA00000439"/>
    </source>
</evidence>
<evidence type="ECO:0000256" key="10">
    <source>
        <dbReference type="RuleBase" id="RU361207"/>
    </source>
</evidence>
<dbReference type="SUPFAM" id="SSF51445">
    <property type="entry name" value="(Trans)glycosidases"/>
    <property type="match status" value="1"/>
</dbReference>
<dbReference type="Proteomes" id="UP001431656">
    <property type="component" value="Chromosome"/>
</dbReference>
<evidence type="ECO:0000313" key="12">
    <source>
        <dbReference type="Proteomes" id="UP001431656"/>
    </source>
</evidence>
<evidence type="ECO:0000313" key="11">
    <source>
        <dbReference type="EMBL" id="BEH02175.1"/>
    </source>
</evidence>
<accession>A0AAN0KI51</accession>
<dbReference type="GO" id="GO:0004134">
    <property type="term" value="F:4-alpha-glucanotransferase activity"/>
    <property type="evidence" value="ECO:0007669"/>
    <property type="project" value="UniProtKB-EC"/>
</dbReference>
<dbReference type="InterPro" id="IPR003385">
    <property type="entry name" value="Glyco_hydro_77"/>
</dbReference>
<keyword evidence="6 10" id="KW-0808">Transferase</keyword>
<protein>
    <recommendedName>
        <fullName evidence="4 10">4-alpha-glucanotransferase</fullName>
        <ecNumber evidence="3 10">2.4.1.25</ecNumber>
    </recommendedName>
    <alternativeName>
        <fullName evidence="8 10">Amylomaltase</fullName>
    </alternativeName>
    <alternativeName>
        <fullName evidence="9 10">Disproportionating enzyme</fullName>
    </alternativeName>
</protein>
<comment type="similarity">
    <text evidence="2 10">Belongs to the disproportionating enzyme family.</text>
</comment>
<dbReference type="RefSeq" id="WP_286263563.1">
    <property type="nucleotide sequence ID" value="NZ_AP028056.1"/>
</dbReference>
<name>A0AAN0KI51_9ACTN</name>
<proteinExistence type="inferred from homology"/>
<evidence type="ECO:0000256" key="3">
    <source>
        <dbReference type="ARBA" id="ARBA00012560"/>
    </source>
</evidence>
<keyword evidence="5 10" id="KW-0328">Glycosyltransferase</keyword>
<evidence type="ECO:0000256" key="8">
    <source>
        <dbReference type="ARBA" id="ARBA00031423"/>
    </source>
</evidence>
<comment type="catalytic activity">
    <reaction evidence="1 10">
        <text>Transfers a segment of a (1-&gt;4)-alpha-D-glucan to a new position in an acceptor, which may be glucose or a (1-&gt;4)-alpha-D-glucan.</text>
        <dbReference type="EC" id="2.4.1.25"/>
    </reaction>
</comment>
<reference evidence="11" key="1">
    <citation type="journal article" date="2024" name="Int. J. Syst. Evol. Microbiol.">
        <title>Brooklawnia propionicigenes sp. nov., a facultatively anaerobic, propionate-producing bacterium isolated from a methanogenic reactor treating waste from cattle farms.</title>
        <authorList>
            <person name="Akita Y."/>
            <person name="Ueki A."/>
            <person name="Tonouchi A."/>
            <person name="Sugawara Y."/>
            <person name="Honma S."/>
            <person name="Kaku N."/>
            <person name="Ueki K."/>
        </authorList>
    </citation>
    <scope>NUCLEOTIDE SEQUENCE</scope>
    <source>
        <strain evidence="11">SH051</strain>
    </source>
</reference>
<evidence type="ECO:0000256" key="7">
    <source>
        <dbReference type="ARBA" id="ARBA00023277"/>
    </source>
</evidence>
<dbReference type="InterPro" id="IPR017853">
    <property type="entry name" value="GH"/>
</dbReference>
<keyword evidence="7 10" id="KW-0119">Carbohydrate metabolism</keyword>
<keyword evidence="12" id="KW-1185">Reference proteome</keyword>